<evidence type="ECO:0000256" key="6">
    <source>
        <dbReference type="ARBA" id="ARBA00023136"/>
    </source>
</evidence>
<feature type="transmembrane region" description="Helical" evidence="9">
    <location>
        <begin position="111"/>
        <end position="132"/>
    </location>
</feature>
<feature type="transmembrane region" description="Helical" evidence="9">
    <location>
        <begin position="156"/>
        <end position="177"/>
    </location>
</feature>
<feature type="transmembrane region" description="Helical" evidence="9">
    <location>
        <begin position="198"/>
        <end position="219"/>
    </location>
</feature>
<dbReference type="Gene3D" id="1.10.3430.10">
    <property type="entry name" value="Ammonium transporter AmtB like domains"/>
    <property type="match status" value="1"/>
</dbReference>
<dbReference type="GO" id="GO:0008519">
    <property type="term" value="F:ammonium channel activity"/>
    <property type="evidence" value="ECO:0007669"/>
    <property type="project" value="InterPro"/>
</dbReference>
<keyword evidence="4 9" id="KW-0812">Transmembrane</keyword>
<proteinExistence type="inferred from homology"/>
<evidence type="ECO:0000256" key="1">
    <source>
        <dbReference type="ARBA" id="ARBA00004141"/>
    </source>
</evidence>
<feature type="transmembrane region" description="Helical" evidence="9">
    <location>
        <begin position="30"/>
        <end position="50"/>
    </location>
</feature>
<keyword evidence="7 9" id="KW-0924">Ammonia transport</keyword>
<dbReference type="PROSITE" id="PS01219">
    <property type="entry name" value="AMMONIUM_TRANSP"/>
    <property type="match status" value="1"/>
</dbReference>
<dbReference type="PANTHER" id="PTHR43029">
    <property type="entry name" value="AMMONIUM TRANSPORTER MEP2"/>
    <property type="match status" value="1"/>
</dbReference>
<dbReference type="AlphaFoldDB" id="A0A4P7UC56"/>
<evidence type="ECO:0000256" key="5">
    <source>
        <dbReference type="ARBA" id="ARBA00022989"/>
    </source>
</evidence>
<feature type="transmembrane region" description="Helical" evidence="9">
    <location>
        <begin position="288"/>
        <end position="307"/>
    </location>
</feature>
<dbReference type="InterPro" id="IPR024041">
    <property type="entry name" value="NH4_transpt_AmtB-like_dom"/>
</dbReference>
<keyword evidence="3 9" id="KW-0813">Transport</keyword>
<organism evidence="11 12">
    <name type="scientific">Nocardioides daphniae</name>
    <dbReference type="NCBI Taxonomy" id="402297"/>
    <lineage>
        <taxon>Bacteria</taxon>
        <taxon>Bacillati</taxon>
        <taxon>Actinomycetota</taxon>
        <taxon>Actinomycetes</taxon>
        <taxon>Propionibacteriales</taxon>
        <taxon>Nocardioidaceae</taxon>
        <taxon>Nocardioides</taxon>
    </lineage>
</organism>
<evidence type="ECO:0000256" key="9">
    <source>
        <dbReference type="RuleBase" id="RU362002"/>
    </source>
</evidence>
<reference evidence="11 12" key="1">
    <citation type="journal article" date="2008" name="Int. J. Syst. Evol. Microbiol.">
        <title>Nocardioides daphniae sp. nov., isolated from Daphnia cucullata (Crustacea: Cladocera).</title>
        <authorList>
            <person name="Toth E.M."/>
            <person name="Keki Z."/>
            <person name="Homonnay Z.G."/>
            <person name="Borsodi A.K."/>
            <person name="Marialigeti K."/>
            <person name="Schumann P."/>
        </authorList>
    </citation>
    <scope>NUCLEOTIDE SEQUENCE [LARGE SCALE GENOMIC DNA]</scope>
    <source>
        <strain evidence="11 12">JCM 16608</strain>
    </source>
</reference>
<keyword evidence="6 9" id="KW-0472">Membrane</keyword>
<evidence type="ECO:0000256" key="3">
    <source>
        <dbReference type="ARBA" id="ARBA00022448"/>
    </source>
</evidence>
<dbReference type="InterPro" id="IPR001905">
    <property type="entry name" value="Ammonium_transpt"/>
</dbReference>
<dbReference type="PANTHER" id="PTHR43029:SF10">
    <property type="entry name" value="AMMONIUM TRANSPORTER MEP2"/>
    <property type="match status" value="1"/>
</dbReference>
<dbReference type="RefSeq" id="WP_135831952.1">
    <property type="nucleotide sequence ID" value="NZ_CP038462.1"/>
</dbReference>
<evidence type="ECO:0000313" key="12">
    <source>
        <dbReference type="Proteomes" id="UP000297025"/>
    </source>
</evidence>
<dbReference type="NCBIfam" id="TIGR00836">
    <property type="entry name" value="amt"/>
    <property type="match status" value="1"/>
</dbReference>
<feature type="domain" description="Ammonium transporter AmtB-like" evidence="10">
    <location>
        <begin position="1"/>
        <end position="404"/>
    </location>
</feature>
<dbReference type="KEGG" id="ndp:E2C04_06145"/>
<evidence type="ECO:0000256" key="2">
    <source>
        <dbReference type="ARBA" id="ARBA00005887"/>
    </source>
</evidence>
<protein>
    <recommendedName>
        <fullName evidence="8 9">Ammonium transporter</fullName>
    </recommendedName>
</protein>
<dbReference type="EMBL" id="CP038462">
    <property type="protein sequence ID" value="QCC76905.1"/>
    <property type="molecule type" value="Genomic_DNA"/>
</dbReference>
<dbReference type="InterPro" id="IPR029020">
    <property type="entry name" value="Ammonium/urea_transptr"/>
</dbReference>
<evidence type="ECO:0000259" key="10">
    <source>
        <dbReference type="Pfam" id="PF00909"/>
    </source>
</evidence>
<feature type="transmembrane region" description="Helical" evidence="9">
    <location>
        <begin position="351"/>
        <end position="377"/>
    </location>
</feature>
<accession>A0A4P7UC56</accession>
<comment type="subcellular location">
    <subcellularLocation>
        <location evidence="9">Cell membrane</location>
        <topology evidence="9">Multi-pass membrane protein</topology>
    </subcellularLocation>
    <subcellularLocation>
        <location evidence="1">Membrane</location>
        <topology evidence="1">Multi-pass membrane protein</topology>
    </subcellularLocation>
</comment>
<dbReference type="InterPro" id="IPR018047">
    <property type="entry name" value="Ammonium_transpt_CS"/>
</dbReference>
<feature type="transmembrane region" description="Helical" evidence="9">
    <location>
        <begin position="82"/>
        <end position="104"/>
    </location>
</feature>
<keyword evidence="5 9" id="KW-1133">Transmembrane helix</keyword>
<evidence type="ECO:0000313" key="11">
    <source>
        <dbReference type="EMBL" id="QCC76905.1"/>
    </source>
</evidence>
<feature type="transmembrane region" description="Helical" evidence="9">
    <location>
        <begin position="6"/>
        <end position="23"/>
    </location>
</feature>
<sequence>MLVSASFVLMMTTPALALFYGGMSRSKSVLNMMMMSFSSLGIVGIIYVLWGWSMSYGDQDVAMLFNNPFETFGLKGVSGVDYIFVGFQLTFAVITAALISGAVADRLKFSAWVLFLPLWVTFSYFPLAHMVWGGGFLSGEDGALADLIGGAAPVDYAGGTVVHINAGVAGLVLALMLGKRLGFGKEPIKPHNLPLTMIGAGLLWLGWYGFNVGSIVFAADGTDESNAIFLSETSLVWLNTTVAAAAAVVGWMVIEKIRHGKATSLGAASGVVAGLVAITPACGALSPIGAIILGLVSGALCALAVGLKYKLGFDDALDVVGVHLVGGLVGTVGIGFLATTGGVFYGDGAKLLLTQVVIALFAMVWSAVFTFLVALLVKLVIGLRVDEEAEIEGVDFSEHGETGYDFGTAVGRGRSVLGTTTSDKVKEGASA</sequence>
<evidence type="ECO:0000256" key="8">
    <source>
        <dbReference type="ARBA" id="ARBA00050025"/>
    </source>
</evidence>
<comment type="similarity">
    <text evidence="2 9">Belongs to the ammonia transporter channel (TC 1.A.11.2) family.</text>
</comment>
<feature type="transmembrane region" description="Helical" evidence="9">
    <location>
        <begin position="265"/>
        <end position="282"/>
    </location>
</feature>
<gene>
    <name evidence="11" type="ORF">E2C04_06145</name>
</gene>
<dbReference type="Pfam" id="PF00909">
    <property type="entry name" value="Ammonium_transp"/>
    <property type="match status" value="1"/>
</dbReference>
<dbReference type="Proteomes" id="UP000297025">
    <property type="component" value="Chromosome"/>
</dbReference>
<evidence type="ECO:0000256" key="7">
    <source>
        <dbReference type="ARBA" id="ARBA00023177"/>
    </source>
</evidence>
<dbReference type="GO" id="GO:0005886">
    <property type="term" value="C:plasma membrane"/>
    <property type="evidence" value="ECO:0007669"/>
    <property type="project" value="UniProtKB-SubCell"/>
</dbReference>
<name>A0A4P7UC56_9ACTN</name>
<dbReference type="OrthoDB" id="9814202at2"/>
<evidence type="ECO:0000256" key="4">
    <source>
        <dbReference type="ARBA" id="ARBA00022692"/>
    </source>
</evidence>
<feature type="transmembrane region" description="Helical" evidence="9">
    <location>
        <begin position="234"/>
        <end position="253"/>
    </location>
</feature>
<feature type="transmembrane region" description="Helical" evidence="9">
    <location>
        <begin position="319"/>
        <end position="345"/>
    </location>
</feature>
<dbReference type="SUPFAM" id="SSF111352">
    <property type="entry name" value="Ammonium transporter"/>
    <property type="match status" value="1"/>
</dbReference>